<dbReference type="GO" id="GO:0051276">
    <property type="term" value="P:chromosome organization"/>
    <property type="evidence" value="ECO:0007669"/>
    <property type="project" value="InterPro"/>
</dbReference>
<evidence type="ECO:0000313" key="3">
    <source>
        <dbReference type="EMBL" id="TCV17116.1"/>
    </source>
</evidence>
<dbReference type="Pfam" id="PF03592">
    <property type="entry name" value="Terminase_2"/>
    <property type="match status" value="1"/>
</dbReference>
<dbReference type="PANTHER" id="PTHR41328:SF2">
    <property type="entry name" value="TERMINASE SMALL SUBUNIT"/>
    <property type="match status" value="1"/>
</dbReference>
<keyword evidence="4" id="KW-1185">Reference proteome</keyword>
<dbReference type="AlphaFoldDB" id="A0A4V2VUD1"/>
<proteinExistence type="predicted"/>
<dbReference type="InterPro" id="IPR038713">
    <property type="entry name" value="Terminase_Gp1_N_sf"/>
</dbReference>
<dbReference type="InterPro" id="IPR005335">
    <property type="entry name" value="Terminase_ssu"/>
</dbReference>
<sequence length="251" mass="28928">MSEDNKSTLTAKQQLFVDDYLIHFNATRAAKTAGYSEKTAYSQGQRLLKNVEISAIVETRLKESRMNSDEVMKMMKDIAGSNINDYMKIVQRERIKHVPKSLTLLIERKHLEIKKHAMYIERKGLTDEIRDNYVEQNIMPLEDAILRAEIDLELDPLATFDDSEVEAYETIELDLVKLAKDKEGGKIKSFEWKEFGPKVEMYAVDGMLDKLARVNGMYSDTLIVDDKNKIDPNELSDEAIRELMRATKRGE</sequence>
<dbReference type="Proteomes" id="UP000295197">
    <property type="component" value="Unassembled WGS sequence"/>
</dbReference>
<keyword evidence="2" id="KW-0231">Viral genome packaging</keyword>
<dbReference type="RefSeq" id="WP_207895700.1">
    <property type="nucleotide sequence ID" value="NZ_SMBZ01000011.1"/>
</dbReference>
<evidence type="ECO:0000256" key="1">
    <source>
        <dbReference type="ARBA" id="ARBA00022612"/>
    </source>
</evidence>
<evidence type="ECO:0000256" key="2">
    <source>
        <dbReference type="ARBA" id="ARBA00023219"/>
    </source>
</evidence>
<dbReference type="Gene3D" id="1.10.10.1400">
    <property type="entry name" value="Terminase, small subunit, N-terminal DNA-binding domain, HTH motif"/>
    <property type="match status" value="1"/>
</dbReference>
<comment type="caution">
    <text evidence="3">The sequence shown here is derived from an EMBL/GenBank/DDBJ whole genome shotgun (WGS) entry which is preliminary data.</text>
</comment>
<accession>A0A4V2VUD1</accession>
<gene>
    <name evidence="3" type="ORF">EDC17_101133</name>
</gene>
<dbReference type="EMBL" id="SMBZ01000011">
    <property type="protein sequence ID" value="TCV17116.1"/>
    <property type="molecule type" value="Genomic_DNA"/>
</dbReference>
<dbReference type="InterPro" id="IPR052404">
    <property type="entry name" value="SPP1-like_terminase"/>
</dbReference>
<dbReference type="PANTHER" id="PTHR41328">
    <property type="entry name" value="TERMINASE SMALL SUBUNIT-RELATED"/>
    <property type="match status" value="1"/>
</dbReference>
<reference evidence="3 4" key="1">
    <citation type="submission" date="2019-03" db="EMBL/GenBank/DDBJ databases">
        <title>Genomic Encyclopedia of Type Strains, Phase IV (KMG-IV): sequencing the most valuable type-strain genomes for metagenomic binning, comparative biology and taxonomic classification.</title>
        <authorList>
            <person name="Goeker M."/>
        </authorList>
    </citation>
    <scope>NUCLEOTIDE SEQUENCE [LARGE SCALE GENOMIC DNA]</scope>
    <source>
        <strain evidence="3 4">DSM 22362</strain>
    </source>
</reference>
<evidence type="ECO:0000313" key="4">
    <source>
        <dbReference type="Proteomes" id="UP000295197"/>
    </source>
</evidence>
<organism evidence="3 4">
    <name type="scientific">Sphingobacterium alimentarium</name>
    <dbReference type="NCBI Taxonomy" id="797292"/>
    <lineage>
        <taxon>Bacteria</taxon>
        <taxon>Pseudomonadati</taxon>
        <taxon>Bacteroidota</taxon>
        <taxon>Sphingobacteriia</taxon>
        <taxon>Sphingobacteriales</taxon>
        <taxon>Sphingobacteriaceae</taxon>
        <taxon>Sphingobacterium</taxon>
    </lineage>
</organism>
<protein>
    <submittedName>
        <fullName evidence="3">Terminase small subunit</fullName>
    </submittedName>
</protein>
<keyword evidence="1" id="KW-1188">Viral release from host cell</keyword>
<name>A0A4V2VUD1_9SPHI</name>